<evidence type="ECO:0000313" key="6">
    <source>
        <dbReference type="Proteomes" id="UP000547209"/>
    </source>
</evidence>
<gene>
    <name evidence="5" type="ORF">H7C19_24865</name>
</gene>
<dbReference type="Proteomes" id="UP000547209">
    <property type="component" value="Unassembled WGS sequence"/>
</dbReference>
<dbReference type="GO" id="GO:0016798">
    <property type="term" value="F:hydrolase activity, acting on glycosyl bonds"/>
    <property type="evidence" value="ECO:0007669"/>
    <property type="project" value="UniProtKB-KW"/>
</dbReference>
<accession>A0A7X0RWT6</accession>
<keyword evidence="2" id="KW-0378">Hydrolase</keyword>
<dbReference type="Gene3D" id="2.60.40.1080">
    <property type="match status" value="1"/>
</dbReference>
<organism evidence="5 6">
    <name type="scientific">Cohnella nanjingensis</name>
    <dbReference type="NCBI Taxonomy" id="1387779"/>
    <lineage>
        <taxon>Bacteria</taxon>
        <taxon>Bacillati</taxon>
        <taxon>Bacillota</taxon>
        <taxon>Bacilli</taxon>
        <taxon>Bacillales</taxon>
        <taxon>Paenibacillaceae</taxon>
        <taxon>Cohnella</taxon>
    </lineage>
</organism>
<keyword evidence="3" id="KW-0326">Glycosidase</keyword>
<feature type="domain" description="Glycoside hydrolase family 2" evidence="4">
    <location>
        <begin position="69"/>
        <end position="139"/>
    </location>
</feature>
<dbReference type="Gene3D" id="2.60.120.260">
    <property type="entry name" value="Galactose-binding domain-like"/>
    <property type="match status" value="2"/>
</dbReference>
<evidence type="ECO:0000256" key="1">
    <source>
        <dbReference type="ARBA" id="ARBA00007401"/>
    </source>
</evidence>
<reference evidence="5 6" key="1">
    <citation type="submission" date="2020-08" db="EMBL/GenBank/DDBJ databases">
        <title>Cohnella phylogeny.</title>
        <authorList>
            <person name="Dunlap C."/>
        </authorList>
    </citation>
    <scope>NUCLEOTIDE SEQUENCE [LARGE SCALE GENOMIC DNA]</scope>
    <source>
        <strain evidence="5 6">DSM 28246</strain>
    </source>
</reference>
<comment type="caution">
    <text evidence="5">The sequence shown here is derived from an EMBL/GenBank/DDBJ whole genome shotgun (WGS) entry which is preliminary data.</text>
</comment>
<dbReference type="Gene3D" id="2.60.40.10">
    <property type="entry name" value="Immunoglobulins"/>
    <property type="match status" value="1"/>
</dbReference>
<name>A0A7X0RWT6_9BACL</name>
<evidence type="ECO:0000256" key="3">
    <source>
        <dbReference type="ARBA" id="ARBA00023295"/>
    </source>
</evidence>
<evidence type="ECO:0000259" key="4">
    <source>
        <dbReference type="Pfam" id="PF18565"/>
    </source>
</evidence>
<sequence>MKGRPLTERVILGGFQSARPCGGAARRRRAGRLLLLAAAALARCQSSRHRCRQYDSRCFAPSLHTRTSRVANANNRVRVTVEGPGRLVGPDNGDSTDYDSYKGESRRLFSGKPLAVVASAAEAGDVVVRAVSPGLRSGELGLTSVPPLPANGGDDEITLYGIGSAAPLETGPNTMEVQAADIPVRKLEILCPEGNRPHPDQRSIPIRVRLHPADAAYPDVQWRITNAAGVDANIATLQTNGHEAVVTALGDGNVYIRCATNNGSDKIKLYAQMELQIAGLGQAHLNPYEFVSAGYHSEASRNLTNGNERGVATARDEESRIVFEKVDFGSYGADEIALPVFSLDGEAFPIEIWEGIPGEQGAERLSTVTYQKPSRWNVYQEATYRLPRRLQGITSLSFVLRRKIHLKGFQFNMAEKAYARLSALENDRIYGDSFTLADEAVENIGNNVSLVFEDMDFGERGSAKLVLCGHSPSANNTLHLLFSGPEGESKQIVEFAYSDGYREREFDLERIAGAQTVTFVFLPGSHFHLKWFQFR</sequence>
<dbReference type="Pfam" id="PF18565">
    <property type="entry name" value="Glyco_hydro2_C5"/>
    <property type="match status" value="1"/>
</dbReference>
<comment type="similarity">
    <text evidence="1">Belongs to the glycosyl hydrolase 2 family.</text>
</comment>
<dbReference type="EMBL" id="JACJVP010000042">
    <property type="protein sequence ID" value="MBB6673921.1"/>
    <property type="molecule type" value="Genomic_DNA"/>
</dbReference>
<proteinExistence type="inferred from homology"/>
<keyword evidence="6" id="KW-1185">Reference proteome</keyword>
<dbReference type="AlphaFoldDB" id="A0A7X0RWT6"/>
<evidence type="ECO:0000313" key="5">
    <source>
        <dbReference type="EMBL" id="MBB6673921.1"/>
    </source>
</evidence>
<dbReference type="InterPro" id="IPR040605">
    <property type="entry name" value="Glyco_hydro2_dom5"/>
</dbReference>
<evidence type="ECO:0000256" key="2">
    <source>
        <dbReference type="ARBA" id="ARBA00022801"/>
    </source>
</evidence>
<protein>
    <recommendedName>
        <fullName evidence="4">Glycoside hydrolase family 2 domain-containing protein</fullName>
    </recommendedName>
</protein>
<dbReference type="InterPro" id="IPR013783">
    <property type="entry name" value="Ig-like_fold"/>
</dbReference>
<dbReference type="CDD" id="cd04084">
    <property type="entry name" value="CBM6_xylanase-like"/>
    <property type="match status" value="1"/>
</dbReference>